<dbReference type="InterPro" id="IPR026893">
    <property type="entry name" value="Tyr/Ser_Pase_IphP-type"/>
</dbReference>
<dbReference type="EMBL" id="QAPG01003791">
    <property type="protein sequence ID" value="TDZ27408.1"/>
    <property type="molecule type" value="Genomic_DNA"/>
</dbReference>
<name>A0A4R8PQ89_9PEZI</name>
<dbReference type="GO" id="GO:0004721">
    <property type="term" value="F:phosphoprotein phosphatase activity"/>
    <property type="evidence" value="ECO:0007669"/>
    <property type="project" value="InterPro"/>
</dbReference>
<dbReference type="Proteomes" id="UP000295083">
    <property type="component" value="Unassembled WGS sequence"/>
</dbReference>
<dbReference type="PANTHER" id="PTHR31126">
    <property type="entry name" value="TYROSINE-PROTEIN PHOSPHATASE"/>
    <property type="match status" value="1"/>
</dbReference>
<dbReference type="Gene3D" id="3.90.190.10">
    <property type="entry name" value="Protein tyrosine phosphatase superfamily"/>
    <property type="match status" value="1"/>
</dbReference>
<accession>A0A4R8PQ89</accession>
<dbReference type="AlphaFoldDB" id="A0A4R8PQ89"/>
<dbReference type="PROSITE" id="PS00383">
    <property type="entry name" value="TYR_PHOSPHATASE_1"/>
    <property type="match status" value="1"/>
</dbReference>
<gene>
    <name evidence="1" type="primary">iphP-0</name>
    <name evidence="1" type="ORF">C8035_v010428</name>
</gene>
<sequence>MASSGEYTPADMLQIAATDVRTPLQQSDVVAILAKPPFISVPGTFNTRDIGLVPGSAIKPGFVFRTASLEALGDTGKTIIYGKLGVRRIFDLRSRDERLKSPEPAVPGVENNWIPQSYDNSVDFKDFVAGGGEEGYCKMYLNMMEFYAPTFKAVLEHVRDRPGDPFLFHCTLGRDRTGIVAGLLQSLAGATGETLVLDYMITRIGSEPLRDFLLQRRMRDHGVESGLDDDVFYNLCNLKISTWELFMRTISDKYGGFEGYVTGKLGFTESEVDQIKKNLVP</sequence>
<dbReference type="SUPFAM" id="SSF52799">
    <property type="entry name" value="(Phosphotyrosine protein) phosphatases II"/>
    <property type="match status" value="1"/>
</dbReference>
<dbReference type="Pfam" id="PF13350">
    <property type="entry name" value="Y_phosphatase3"/>
    <property type="match status" value="1"/>
</dbReference>
<keyword evidence="2" id="KW-1185">Reference proteome</keyword>
<organism evidence="1 2">
    <name type="scientific">Colletotrichum spinosum</name>
    <dbReference type="NCBI Taxonomy" id="1347390"/>
    <lineage>
        <taxon>Eukaryota</taxon>
        <taxon>Fungi</taxon>
        <taxon>Dikarya</taxon>
        <taxon>Ascomycota</taxon>
        <taxon>Pezizomycotina</taxon>
        <taxon>Sordariomycetes</taxon>
        <taxon>Hypocreomycetidae</taxon>
        <taxon>Glomerellales</taxon>
        <taxon>Glomerellaceae</taxon>
        <taxon>Colletotrichum</taxon>
        <taxon>Colletotrichum orbiculare species complex</taxon>
    </lineage>
</organism>
<dbReference type="InterPro" id="IPR016130">
    <property type="entry name" value="Tyr_Pase_AS"/>
</dbReference>
<dbReference type="PANTHER" id="PTHR31126:SF73">
    <property type="entry name" value="TYROSINE SPECIFIC PROTEIN PHOSPHATASES DOMAIN-CONTAINING PROTEIN"/>
    <property type="match status" value="1"/>
</dbReference>
<evidence type="ECO:0000313" key="2">
    <source>
        <dbReference type="Proteomes" id="UP000295083"/>
    </source>
</evidence>
<dbReference type="InterPro" id="IPR029021">
    <property type="entry name" value="Prot-tyrosine_phosphatase-like"/>
</dbReference>
<comment type="caution">
    <text evidence="1">The sequence shown here is derived from an EMBL/GenBank/DDBJ whole genome shotgun (WGS) entry which is preliminary data.</text>
</comment>
<reference evidence="1 2" key="1">
    <citation type="submission" date="2018-11" db="EMBL/GenBank/DDBJ databases">
        <title>Genome sequence and assembly of Colletotrichum spinosum.</title>
        <authorList>
            <person name="Gan P."/>
            <person name="Shirasu K."/>
        </authorList>
    </citation>
    <scope>NUCLEOTIDE SEQUENCE [LARGE SCALE GENOMIC DNA]</scope>
    <source>
        <strain evidence="1 2">CBS 515.97</strain>
    </source>
</reference>
<proteinExistence type="predicted"/>
<evidence type="ECO:0000313" key="1">
    <source>
        <dbReference type="EMBL" id="TDZ27408.1"/>
    </source>
</evidence>
<protein>
    <submittedName>
        <fullName evidence="1">Tyrosine-protein phosphatase</fullName>
    </submittedName>
</protein>